<dbReference type="InterPro" id="IPR016936">
    <property type="entry name" value="UCP029693"/>
</dbReference>
<dbReference type="eggNOG" id="COG5345">
    <property type="taxonomic scope" value="Bacteria"/>
</dbReference>
<organism evidence="2 3">
    <name type="scientific">Thiocapsa marina 5811</name>
    <dbReference type="NCBI Taxonomy" id="768671"/>
    <lineage>
        <taxon>Bacteria</taxon>
        <taxon>Pseudomonadati</taxon>
        <taxon>Pseudomonadota</taxon>
        <taxon>Gammaproteobacteria</taxon>
        <taxon>Chromatiales</taxon>
        <taxon>Chromatiaceae</taxon>
        <taxon>Thiocapsa</taxon>
    </lineage>
</organism>
<dbReference type="EMBL" id="AFWV01000005">
    <property type="protein sequence ID" value="EGV18902.1"/>
    <property type="molecule type" value="Genomic_DNA"/>
</dbReference>
<keyword evidence="1" id="KW-0812">Transmembrane</keyword>
<proteinExistence type="predicted"/>
<keyword evidence="3" id="KW-1185">Reference proteome</keyword>
<dbReference type="AlphaFoldDB" id="F9U9V4"/>
<sequence>MEKPLSKTVTKVVKLYDPRTWREKGLWWTAGLFVVTYLIVITVLGIFWSRSPSTFDVREKAASLAGGDTASLVTGTYTTAVAIGIAETLLEKPGGYLSNDMTPPGLLLDNIPNWEFGALTELRDLARSMRNDFSRSQSQSVEDKDLQVAEPQFSYDSESWILPSTESEYRKGVEAMYSYFTRLSDGNKGDGQFFARSDNLSAYLAVVEKRLGSLAQRLSYAVGQAQLDLSLAGDPSAREARPTPEVIRNKTPWMDIDDVFFEARGYTWALLQTLQALSIDFEAVLEDKTAQRSLDEIIRELGNTQNPIWSPMILNGTGFGPMGNHSLVMASYISRANAAIIDLRNLLERG</sequence>
<accession>F9U9V4</accession>
<dbReference type="RefSeq" id="WP_007192582.1">
    <property type="nucleotide sequence ID" value="NZ_AFWV01000005.1"/>
</dbReference>
<keyword evidence="1" id="KW-1133">Transmembrane helix</keyword>
<name>F9U9V4_9GAMM</name>
<evidence type="ECO:0000313" key="3">
    <source>
        <dbReference type="Proteomes" id="UP000005459"/>
    </source>
</evidence>
<dbReference type="Proteomes" id="UP000005459">
    <property type="component" value="Unassembled WGS sequence"/>
</dbReference>
<gene>
    <name evidence="2" type="ORF">ThimaDRAFT_1706</name>
</gene>
<reference evidence="2 3" key="1">
    <citation type="submission" date="2011-06" db="EMBL/GenBank/DDBJ databases">
        <title>The draft genome of Thiocapsa marina 5811.</title>
        <authorList>
            <consortium name="US DOE Joint Genome Institute (JGI-PGF)"/>
            <person name="Lucas S."/>
            <person name="Han J."/>
            <person name="Cheng J.-F."/>
            <person name="Goodwin L."/>
            <person name="Pitluck S."/>
            <person name="Peters L."/>
            <person name="Land M.L."/>
            <person name="Hauser L."/>
            <person name="Vogl K."/>
            <person name="Liu Z."/>
            <person name="Imhoff J."/>
            <person name="Thiel V."/>
            <person name="Frigaard N.-U."/>
            <person name="Bryant D."/>
            <person name="Woyke T.J."/>
        </authorList>
    </citation>
    <scope>NUCLEOTIDE SEQUENCE [LARGE SCALE GENOMIC DNA]</scope>
    <source>
        <strain evidence="2 3">5811</strain>
    </source>
</reference>
<dbReference type="PATRIC" id="fig|768671.3.peg.1818"/>
<protein>
    <submittedName>
        <fullName evidence="2">Uncharacterized conserved protein UCP029693</fullName>
    </submittedName>
</protein>
<evidence type="ECO:0000256" key="1">
    <source>
        <dbReference type="SAM" id="Phobius"/>
    </source>
</evidence>
<feature type="transmembrane region" description="Helical" evidence="1">
    <location>
        <begin position="26"/>
        <end position="48"/>
    </location>
</feature>
<dbReference type="Pfam" id="PF10095">
    <property type="entry name" value="DUF2333"/>
    <property type="match status" value="1"/>
</dbReference>
<evidence type="ECO:0000313" key="2">
    <source>
        <dbReference type="EMBL" id="EGV18902.1"/>
    </source>
</evidence>
<dbReference type="PIRSF" id="PIRSF029693">
    <property type="entry name" value="UCP029693"/>
    <property type="match status" value="1"/>
</dbReference>
<keyword evidence="1" id="KW-0472">Membrane</keyword>
<dbReference type="STRING" id="768671.ThimaDRAFT_1706"/>